<evidence type="ECO:0000313" key="4">
    <source>
        <dbReference type="Proteomes" id="UP001143548"/>
    </source>
</evidence>
<gene>
    <name evidence="3" type="ORF">AbraCBS73388_011033</name>
</gene>
<evidence type="ECO:0000259" key="2">
    <source>
        <dbReference type="Pfam" id="PF00668"/>
    </source>
</evidence>
<evidence type="ECO:0000256" key="1">
    <source>
        <dbReference type="ARBA" id="ARBA00029454"/>
    </source>
</evidence>
<dbReference type="Pfam" id="PF00668">
    <property type="entry name" value="Condensation"/>
    <property type="match status" value="1"/>
</dbReference>
<dbReference type="InterPro" id="IPR001242">
    <property type="entry name" value="Condensation_dom"/>
</dbReference>
<comment type="caution">
    <text evidence="3">The sequence shown here is derived from an EMBL/GenBank/DDBJ whole genome shotgun (WGS) entry which is preliminary data.</text>
</comment>
<organism evidence="3 4">
    <name type="scientific">Aspergillus brasiliensis</name>
    <dbReference type="NCBI Taxonomy" id="319629"/>
    <lineage>
        <taxon>Eukaryota</taxon>
        <taxon>Fungi</taxon>
        <taxon>Dikarya</taxon>
        <taxon>Ascomycota</taxon>
        <taxon>Pezizomycotina</taxon>
        <taxon>Eurotiomycetes</taxon>
        <taxon>Eurotiomycetidae</taxon>
        <taxon>Eurotiales</taxon>
        <taxon>Aspergillaceae</taxon>
        <taxon>Aspergillus</taxon>
        <taxon>Aspergillus subgen. Circumdati</taxon>
    </lineage>
</organism>
<accession>A0A9W5Z2F1</accession>
<proteinExistence type="inferred from homology"/>
<feature type="non-terminal residue" evidence="3">
    <location>
        <position position="141"/>
    </location>
</feature>
<name>A0A9W5Z2F1_9EURO</name>
<reference evidence="3" key="1">
    <citation type="submission" date="2022-07" db="EMBL/GenBank/DDBJ databases">
        <title>Taxonomy of Aspergillus series Nigri: significant species reduction supported by multi-species coalescent approaches.</title>
        <authorList>
            <person name="Bian C."/>
            <person name="Kusuya Y."/>
            <person name="Sklenar F."/>
            <person name="D'hooge E."/>
            <person name="Yaguchi T."/>
            <person name="Takahashi H."/>
            <person name="Hubka V."/>
        </authorList>
    </citation>
    <scope>NUCLEOTIDE SEQUENCE</scope>
    <source>
        <strain evidence="3">CBS 733.88</strain>
    </source>
</reference>
<feature type="domain" description="Condensation" evidence="2">
    <location>
        <begin position="27"/>
        <end position="117"/>
    </location>
</feature>
<dbReference type="Proteomes" id="UP001143548">
    <property type="component" value="Unassembled WGS sequence"/>
</dbReference>
<sequence length="141" mass="15398">MLPDSIPHEDILEEVSGQCGVSTERIADIYPCSPVQEGLLTLSIKQPGAYVARPVFQLAEGADLEKFKSAWQKVVDEMDILRTRIVHTESANFVQAVITEVPISWELATELDDLTNDSIDLAQNNGGLLTGYAIVESGPSR</sequence>
<dbReference type="GO" id="GO:0003824">
    <property type="term" value="F:catalytic activity"/>
    <property type="evidence" value="ECO:0007669"/>
    <property type="project" value="InterPro"/>
</dbReference>
<evidence type="ECO:0000313" key="3">
    <source>
        <dbReference type="EMBL" id="GKZ28109.1"/>
    </source>
</evidence>
<protein>
    <submittedName>
        <fullName evidence="3">Nonribosomal peptide synthetase 1</fullName>
    </submittedName>
</protein>
<dbReference type="Gene3D" id="3.30.559.10">
    <property type="entry name" value="Chloramphenicol acetyltransferase-like domain"/>
    <property type="match status" value="1"/>
</dbReference>
<dbReference type="PANTHER" id="PTHR45398">
    <property type="match status" value="1"/>
</dbReference>
<dbReference type="InterPro" id="IPR023213">
    <property type="entry name" value="CAT-like_dom_sf"/>
</dbReference>
<dbReference type="SUPFAM" id="SSF52777">
    <property type="entry name" value="CoA-dependent acyltransferases"/>
    <property type="match status" value="1"/>
</dbReference>
<dbReference type="PANTHER" id="PTHR45398:SF1">
    <property type="entry name" value="ENZYME, PUTATIVE (JCVI)-RELATED"/>
    <property type="match status" value="1"/>
</dbReference>
<comment type="similarity">
    <text evidence="1">Belongs to the NRP synthetase family.</text>
</comment>
<dbReference type="EMBL" id="BROQ01000812">
    <property type="protein sequence ID" value="GKZ28109.1"/>
    <property type="molecule type" value="Genomic_DNA"/>
</dbReference>
<dbReference type="AlphaFoldDB" id="A0A9W5Z2F1"/>